<name>A0A2T4IKC9_9RHOO</name>
<proteinExistence type="predicted"/>
<dbReference type="EMBL" id="PZKC01000001">
    <property type="protein sequence ID" value="PTD98224.1"/>
    <property type="molecule type" value="Genomic_DNA"/>
</dbReference>
<protein>
    <submittedName>
        <fullName evidence="1">Uncharacterized protein</fullName>
    </submittedName>
</protein>
<accession>A0A2T4IKC9</accession>
<keyword evidence="2" id="KW-1185">Reference proteome</keyword>
<organism evidence="1 2">
    <name type="scientific">Pseudothauera lacus</name>
    <dbReference type="NCBI Taxonomy" id="2136175"/>
    <lineage>
        <taxon>Bacteria</taxon>
        <taxon>Pseudomonadati</taxon>
        <taxon>Pseudomonadota</taxon>
        <taxon>Betaproteobacteria</taxon>
        <taxon>Rhodocyclales</taxon>
        <taxon>Zoogloeaceae</taxon>
        <taxon>Pseudothauera</taxon>
    </lineage>
</organism>
<sequence>MTPGCPTETDTSALFQRFPHLRKIELLWGSRECRNFIFALMTDTRGGGRQGFPPEHAMTIMKLLMEHDFNYPQFEHGGHDGRWGDDRR</sequence>
<evidence type="ECO:0000313" key="2">
    <source>
        <dbReference type="Proteomes" id="UP000241193"/>
    </source>
</evidence>
<dbReference type="Proteomes" id="UP000241193">
    <property type="component" value="Unassembled WGS sequence"/>
</dbReference>
<gene>
    <name evidence="1" type="ORF">C8261_00620</name>
</gene>
<reference evidence="1 2" key="2">
    <citation type="submission" date="2018-04" db="EMBL/GenBank/DDBJ databases">
        <title>Thauera lacus sp. nov., isolated from an saline lake in Inner Mongolia, China.</title>
        <authorList>
            <person name="Liang Q.-Y."/>
        </authorList>
    </citation>
    <scope>NUCLEOTIDE SEQUENCE [LARGE SCALE GENOMIC DNA]</scope>
    <source>
        <strain evidence="1 2">D20</strain>
    </source>
</reference>
<comment type="caution">
    <text evidence="1">The sequence shown here is derived from an EMBL/GenBank/DDBJ whole genome shotgun (WGS) entry which is preliminary data.</text>
</comment>
<dbReference type="OrthoDB" id="8913080at2"/>
<evidence type="ECO:0000313" key="1">
    <source>
        <dbReference type="EMBL" id="PTD98224.1"/>
    </source>
</evidence>
<reference evidence="1 2" key="1">
    <citation type="submission" date="2018-03" db="EMBL/GenBank/DDBJ databases">
        <authorList>
            <person name="Keele B.F."/>
        </authorList>
    </citation>
    <scope>NUCLEOTIDE SEQUENCE [LARGE SCALE GENOMIC DNA]</scope>
    <source>
        <strain evidence="1 2">D20</strain>
    </source>
</reference>
<dbReference type="AlphaFoldDB" id="A0A2T4IKC9"/>